<protein>
    <submittedName>
        <fullName evidence="1">Uncharacterized protein</fullName>
    </submittedName>
</protein>
<organism evidence="1 2">
    <name type="scientific">Zingiber officinale</name>
    <name type="common">Ginger</name>
    <name type="synonym">Amomum zingiber</name>
    <dbReference type="NCBI Taxonomy" id="94328"/>
    <lineage>
        <taxon>Eukaryota</taxon>
        <taxon>Viridiplantae</taxon>
        <taxon>Streptophyta</taxon>
        <taxon>Embryophyta</taxon>
        <taxon>Tracheophyta</taxon>
        <taxon>Spermatophyta</taxon>
        <taxon>Magnoliopsida</taxon>
        <taxon>Liliopsida</taxon>
        <taxon>Zingiberales</taxon>
        <taxon>Zingiberaceae</taxon>
        <taxon>Zingiber</taxon>
    </lineage>
</organism>
<evidence type="ECO:0000313" key="1">
    <source>
        <dbReference type="EMBL" id="KAG6519859.1"/>
    </source>
</evidence>
<proteinExistence type="predicted"/>
<dbReference type="Proteomes" id="UP000734854">
    <property type="component" value="Unassembled WGS sequence"/>
</dbReference>
<accession>A0A8J5H6G5</accession>
<comment type="caution">
    <text evidence="1">The sequence shown here is derived from an EMBL/GenBank/DDBJ whole genome shotgun (WGS) entry which is preliminary data.</text>
</comment>
<evidence type="ECO:0000313" key="2">
    <source>
        <dbReference type="Proteomes" id="UP000734854"/>
    </source>
</evidence>
<sequence>MRRARGPDSSPMAFRMRCAAAVRSCEPELVHGLLDRATTLPEAEEGGAQSGVDCTHGIAGAWREERRGEETQKNGRVSAVERRRAVFSGVMLRRGCSIAGDATTMMKLFLLQNALSFVNGDEGLRNSVDCHCEKTRARQTRRSDTTSCELVASPVISTGAGAVTEMVEQLVVPHDDLPPLQLRDELDGGVAVAAGAEVLHHPERRARRRAHQAYAMARRSLSYISACAFTSSSMSWSTNRVSDTYPAALFSSCCCRTFSCASRLSSLGVHLAADAASALDSLPAMASSRGHFVEHKAGFLGAAQLAEQGG</sequence>
<dbReference type="EMBL" id="JACMSC010000005">
    <property type="protein sequence ID" value="KAG6519859.1"/>
    <property type="molecule type" value="Genomic_DNA"/>
</dbReference>
<dbReference type="AlphaFoldDB" id="A0A8J5H6G5"/>
<name>A0A8J5H6G5_ZINOF</name>
<reference evidence="1 2" key="1">
    <citation type="submission" date="2020-08" db="EMBL/GenBank/DDBJ databases">
        <title>Plant Genome Project.</title>
        <authorList>
            <person name="Zhang R.-G."/>
        </authorList>
    </citation>
    <scope>NUCLEOTIDE SEQUENCE [LARGE SCALE GENOMIC DNA]</scope>
    <source>
        <tissue evidence="1">Rhizome</tissue>
    </source>
</reference>
<gene>
    <name evidence="1" type="ORF">ZIOFF_016887</name>
</gene>
<keyword evidence="2" id="KW-1185">Reference proteome</keyword>